<dbReference type="GO" id="GO:0005886">
    <property type="term" value="C:plasma membrane"/>
    <property type="evidence" value="ECO:0007669"/>
    <property type="project" value="TreeGrafter"/>
</dbReference>
<dbReference type="Pfam" id="PF01148">
    <property type="entry name" value="CTP_transf_1"/>
    <property type="match status" value="1"/>
</dbReference>
<comment type="caution">
    <text evidence="2">The sequence shown here is derived from an EMBL/GenBank/DDBJ whole genome shotgun (WGS) entry which is preliminary data.</text>
</comment>
<feature type="transmembrane region" description="Helical" evidence="1">
    <location>
        <begin position="237"/>
        <end position="257"/>
    </location>
</feature>
<proteinExistence type="predicted"/>
<name>A0A7Y9ULG8_9BURK</name>
<feature type="transmembrane region" description="Helical" evidence="1">
    <location>
        <begin position="142"/>
        <end position="161"/>
    </location>
</feature>
<reference evidence="2 3" key="1">
    <citation type="submission" date="2020-07" db="EMBL/GenBank/DDBJ databases">
        <title>Genomic Encyclopedia of Archaeal and Bacterial Type Strains, Phase II (KMG-II): from individual species to whole genera.</title>
        <authorList>
            <person name="Goeker M."/>
        </authorList>
    </citation>
    <scope>NUCLEOTIDE SEQUENCE [LARGE SCALE GENOMIC DNA]</scope>
    <source>
        <strain evidence="2 3">DSM 21226</strain>
    </source>
</reference>
<dbReference type="PANTHER" id="PTHR43535:SF1">
    <property type="entry name" value="PHOSPHATIDATE CYTIDYLYLTRANSFERASE"/>
    <property type="match status" value="1"/>
</dbReference>
<evidence type="ECO:0000313" key="3">
    <source>
        <dbReference type="Proteomes" id="UP000518288"/>
    </source>
</evidence>
<feature type="transmembrane region" description="Helical" evidence="1">
    <location>
        <begin position="54"/>
        <end position="82"/>
    </location>
</feature>
<evidence type="ECO:0000256" key="1">
    <source>
        <dbReference type="SAM" id="Phobius"/>
    </source>
</evidence>
<accession>A0A7Y9ULG8</accession>
<dbReference type="EMBL" id="JACCFH010000001">
    <property type="protein sequence ID" value="NYG34740.1"/>
    <property type="molecule type" value="Genomic_DNA"/>
</dbReference>
<evidence type="ECO:0000313" key="2">
    <source>
        <dbReference type="EMBL" id="NYG34740.1"/>
    </source>
</evidence>
<keyword evidence="1" id="KW-0812">Transmembrane</keyword>
<feature type="transmembrane region" description="Helical" evidence="1">
    <location>
        <begin position="12"/>
        <end position="33"/>
    </location>
</feature>
<feature type="transmembrane region" description="Helical" evidence="1">
    <location>
        <begin position="173"/>
        <end position="191"/>
    </location>
</feature>
<dbReference type="GO" id="GO:0009273">
    <property type="term" value="P:peptidoglycan-based cell wall biogenesis"/>
    <property type="evidence" value="ECO:0007669"/>
    <property type="project" value="TreeGrafter"/>
</dbReference>
<dbReference type="EC" id="2.7.7.41" evidence="2"/>
<feature type="transmembrane region" description="Helical" evidence="1">
    <location>
        <begin position="212"/>
        <end position="231"/>
    </location>
</feature>
<dbReference type="RefSeq" id="WP_179635345.1">
    <property type="nucleotide sequence ID" value="NZ_JACCFH010000001.1"/>
</dbReference>
<keyword evidence="2" id="KW-0548">Nucleotidyltransferase</keyword>
<keyword evidence="1" id="KW-1133">Transmembrane helix</keyword>
<feature type="transmembrane region" description="Helical" evidence="1">
    <location>
        <begin position="119"/>
        <end position="135"/>
    </location>
</feature>
<sequence>MAFPAASGDSTWPTIVPSLFFLYGLLGISTAAVRASTRSRPDSMLRQQVQAWWLIFPVLTAGLWVYPMGSTGLVWLICALAARELSSHWPGPRAPFFGLCGTTFLANQWVNSVLPATSLWHPAGVLVVLVAVGLCRRHRRPLLVGTFVLTLLGVGHLVQIAQLPALGHTGLAWTFYLLALTCLNDIAQFVSGKTLGRHAIAPGISPNKTWQGLAGGVVVSVALSVAIGTRLQLAAPAVLVALGAALALGGFAGDLVFSAIKRVLQLKDFSRLIPGHGGILDRADSLVLTAPLLHALLLTVQLHAGIAP</sequence>
<dbReference type="AlphaFoldDB" id="A0A7Y9ULG8"/>
<gene>
    <name evidence="2" type="ORF">BDD16_003726</name>
</gene>
<dbReference type="Proteomes" id="UP000518288">
    <property type="component" value="Unassembled WGS sequence"/>
</dbReference>
<keyword evidence="1" id="KW-0472">Membrane</keyword>
<organism evidence="2 3">
    <name type="scientific">Sphaerotilus montanus</name>
    <dbReference type="NCBI Taxonomy" id="522889"/>
    <lineage>
        <taxon>Bacteria</taxon>
        <taxon>Pseudomonadati</taxon>
        <taxon>Pseudomonadota</taxon>
        <taxon>Betaproteobacteria</taxon>
        <taxon>Burkholderiales</taxon>
        <taxon>Sphaerotilaceae</taxon>
        <taxon>Sphaerotilus</taxon>
    </lineage>
</organism>
<keyword evidence="2" id="KW-0808">Transferase</keyword>
<protein>
    <submittedName>
        <fullName evidence="2">Phosphatidate cytidylyltransferase</fullName>
        <ecNumber evidence="2">2.7.7.41</ecNumber>
    </submittedName>
</protein>
<keyword evidence="3" id="KW-1185">Reference proteome</keyword>
<dbReference type="PANTHER" id="PTHR43535">
    <property type="entry name" value="PHOSPHATIDATE CYTIDYLYLTRANSFERASE"/>
    <property type="match status" value="1"/>
</dbReference>
<dbReference type="GO" id="GO:0004605">
    <property type="term" value="F:phosphatidate cytidylyltransferase activity"/>
    <property type="evidence" value="ECO:0007669"/>
    <property type="project" value="UniProtKB-EC"/>
</dbReference>